<name>A0ABV5JJB1_9RHOB</name>
<dbReference type="InterPro" id="IPR036291">
    <property type="entry name" value="NAD(P)-bd_dom_sf"/>
</dbReference>
<gene>
    <name evidence="1" type="ORF">ACFFUT_12400</name>
</gene>
<dbReference type="PANTHER" id="PTHR13812">
    <property type="entry name" value="KETIMINE REDUCTASE MU-CRYSTALLIN"/>
    <property type="match status" value="1"/>
</dbReference>
<dbReference type="Pfam" id="PF02423">
    <property type="entry name" value="OCD_Mu_crystall"/>
    <property type="match status" value="1"/>
</dbReference>
<dbReference type="Gene3D" id="3.30.1780.10">
    <property type="entry name" value="ornithine cyclodeaminase, domain 1"/>
    <property type="match status" value="1"/>
</dbReference>
<dbReference type="InterPro" id="IPR023401">
    <property type="entry name" value="ODC_N"/>
</dbReference>
<proteinExistence type="predicted"/>
<evidence type="ECO:0000313" key="1">
    <source>
        <dbReference type="EMBL" id="MFB9232587.1"/>
    </source>
</evidence>
<dbReference type="Proteomes" id="UP001589683">
    <property type="component" value="Unassembled WGS sequence"/>
</dbReference>
<accession>A0ABV5JJB1</accession>
<evidence type="ECO:0000313" key="2">
    <source>
        <dbReference type="Proteomes" id="UP001589683"/>
    </source>
</evidence>
<dbReference type="RefSeq" id="WP_213887787.1">
    <property type="nucleotide sequence ID" value="NZ_JAGFNU010000002.1"/>
</dbReference>
<dbReference type="PIRSF" id="PIRSF001439">
    <property type="entry name" value="CryM"/>
    <property type="match status" value="1"/>
</dbReference>
<organism evidence="1 2">
    <name type="scientific">Pseudohalocynthiibacter aestuariivivens</name>
    <dbReference type="NCBI Taxonomy" id="1591409"/>
    <lineage>
        <taxon>Bacteria</taxon>
        <taxon>Pseudomonadati</taxon>
        <taxon>Pseudomonadota</taxon>
        <taxon>Alphaproteobacteria</taxon>
        <taxon>Rhodobacterales</taxon>
        <taxon>Paracoccaceae</taxon>
        <taxon>Pseudohalocynthiibacter</taxon>
    </lineage>
</organism>
<dbReference type="Gene3D" id="3.40.50.720">
    <property type="entry name" value="NAD(P)-binding Rossmann-like Domain"/>
    <property type="match status" value="1"/>
</dbReference>
<dbReference type="InterPro" id="IPR003462">
    <property type="entry name" value="ODC_Mu_crystall"/>
</dbReference>
<dbReference type="EMBL" id="JBHMEA010000039">
    <property type="protein sequence ID" value="MFB9232587.1"/>
    <property type="molecule type" value="Genomic_DNA"/>
</dbReference>
<comment type="caution">
    <text evidence="1">The sequence shown here is derived from an EMBL/GenBank/DDBJ whole genome shotgun (WGS) entry which is preliminary data.</text>
</comment>
<dbReference type="PANTHER" id="PTHR13812:SF19">
    <property type="entry name" value="KETIMINE REDUCTASE MU-CRYSTALLIN"/>
    <property type="match status" value="1"/>
</dbReference>
<sequence>MLALPVFEASDIRPLLSIAALIGPMRQVFIDLSEGRVQAPIAVLHPTDKSDIHVKSAVIENVPYFTVKMAGWSEVLADQGLPASSGLIAVFDSSTCKPLAILRDDHVISDFRTAAAGAVATDLLARPNSKRILITGTGTQAYLQAQAVLTVRDISEVLLWGRNAEKVARLRERLLHEHPALSIRSCTELETAVRQVDIVVTATAARNPILQGKWLVPGQHVMSVGADDTTKQELDINCFRRANVVAVDAVDAAHVYGNLHNSGYLTECGEGSIAELGQIISQKRNGRKSDDDITIASLVGLGVQDLATVAVISGKLGF</sequence>
<protein>
    <submittedName>
        <fullName evidence="1">Ornithine cyclodeaminase family protein</fullName>
    </submittedName>
</protein>
<dbReference type="SUPFAM" id="SSF51735">
    <property type="entry name" value="NAD(P)-binding Rossmann-fold domains"/>
    <property type="match status" value="1"/>
</dbReference>
<reference evidence="1 2" key="1">
    <citation type="submission" date="2024-09" db="EMBL/GenBank/DDBJ databases">
        <authorList>
            <person name="Sun Q."/>
            <person name="Mori K."/>
        </authorList>
    </citation>
    <scope>NUCLEOTIDE SEQUENCE [LARGE SCALE GENOMIC DNA]</scope>
    <source>
        <strain evidence="1 2">CECT 8726</strain>
    </source>
</reference>
<keyword evidence="2" id="KW-1185">Reference proteome</keyword>